<proteinExistence type="predicted"/>
<sequence>MRPLKAVPLYLVVLLIGLAATRAAAEPVRFSIPGGPADQALLAFSHQCHDEVLFSYDDLRKVKANAVSGLLEPTEALARLLKGTPYMAHRSGPHQFVVKRAPPTLASSVRGRLIEPGGSPARDIRVGFADAGLFMLTDDNGEYFFPAVPPGRHLLSASLDDAVPVRTEVNVPRGSGTIDVGTLTFRRSDDPVPMDPFTVNGGPAGIGRFDRSLNTPLPHTAAGNIDLFRTEDEALPYTIFNRAQISRSGAVNLNEFLQRELLDSDAATRPPDEDGSADAFSAGSSNLSLRGYNSDETIVLVNGRRLPEILTSGRDTRPPPPDVNFIPLSLVERIEVLPISASALYSGNPVGGVINIVLRPTTDDTELTTTYTNALGGFDAPQASISLQHGQSLLGGKLQVRLSLSLSREVPPTETELGLIRTHMPVPPDLSSPVYRATPNIRSADGLPLFGPGTSSVTSVPAGADGTESLPAFQARAGVRSLSLFKAPAGMDNSPNSIDYSFGRRQRSGSIFASATYDVTPWLQLGADGIISNAVAHRGLSVFTGDLLLQASSPFNPFGKDVRVSLNETAPALGEGYGEAHLDFSAIVLGALIKGPKGWSASLDAQYGRSITRYRGLVGVDSTRWQQLVDSGEYNPLRDTQVFGPPQAFYDKALIFYGSPNQFVTLGDYDTLDTAFRLTNTSLRLPTGISTVNGGVDYRRNHLAGYLDKRTYGDGSLAGIPQYWEGRTLERVSVFGELQAPAIPAAWCPSWIHGIETDLAARYDIAATSQESNLAPTAGLKINLPGGFALRGTIATSNRFPTPVMSRRSTLTGATGGGEVLNSYIFDPVRNESYTVLSNDAINTNLHPEAAVTRSIGAIFQCGTVHRFRLALDFSDTEKSGELAYLEPQQIVSLEPLFPGRVVRSPLQPGDTHSVGYITNVYTGSFNLARRHSQNWVASADYVWTDCLGGNLELYGRWFLYQRYDLQLLPTSPLVNELSSPDGAAPRLLRNRANLSTSWSGRRFGFGFDTYFFDSRQLPRQEWASQGSNHISSFWELDAYLQADLGRWLLPKDSKLGLQGQIRVNNLFDSPPPRYANDPSGAGVQPYGDWRGRVYSISVTAKY</sequence>
<dbReference type="SUPFAM" id="SSF56935">
    <property type="entry name" value="Porins"/>
    <property type="match status" value="1"/>
</dbReference>
<dbReference type="InterPro" id="IPR012910">
    <property type="entry name" value="Plug_dom"/>
</dbReference>
<dbReference type="Gene3D" id="2.170.130.10">
    <property type="entry name" value="TonB-dependent receptor, plug domain"/>
    <property type="match status" value="1"/>
</dbReference>
<dbReference type="Gene3D" id="2.40.170.20">
    <property type="entry name" value="TonB-dependent receptor, beta-barrel domain"/>
    <property type="match status" value="1"/>
</dbReference>
<dbReference type="AlphaFoldDB" id="A0A1J5TD97"/>
<evidence type="ECO:0000256" key="1">
    <source>
        <dbReference type="ARBA" id="ARBA00004442"/>
    </source>
</evidence>
<keyword evidence="2" id="KW-0813">Transport</keyword>
<evidence type="ECO:0000259" key="5">
    <source>
        <dbReference type="SMART" id="SM00965"/>
    </source>
</evidence>
<reference evidence="6" key="1">
    <citation type="submission" date="2016-10" db="EMBL/GenBank/DDBJ databases">
        <title>Sequence of Gallionella enrichment culture.</title>
        <authorList>
            <person name="Poehlein A."/>
            <person name="Muehling M."/>
            <person name="Daniel R."/>
        </authorList>
    </citation>
    <scope>NUCLEOTIDE SEQUENCE</scope>
</reference>
<organism evidence="6">
    <name type="scientific">mine drainage metagenome</name>
    <dbReference type="NCBI Taxonomy" id="410659"/>
    <lineage>
        <taxon>unclassified sequences</taxon>
        <taxon>metagenomes</taxon>
        <taxon>ecological metagenomes</taxon>
    </lineage>
</organism>
<evidence type="ECO:0000256" key="3">
    <source>
        <dbReference type="ARBA" id="ARBA00023136"/>
    </source>
</evidence>
<name>A0A1J5TD97_9ZZZZ</name>
<gene>
    <name evidence="6" type="primary">btuB_1</name>
    <name evidence="6" type="ORF">GALL_12320</name>
</gene>
<dbReference type="SMART" id="SM00965">
    <property type="entry name" value="STN"/>
    <property type="match status" value="1"/>
</dbReference>
<comment type="subcellular location">
    <subcellularLocation>
        <location evidence="1">Cell outer membrane</location>
    </subcellularLocation>
</comment>
<dbReference type="EMBL" id="MLJW01000002">
    <property type="protein sequence ID" value="OIR18889.1"/>
    <property type="molecule type" value="Genomic_DNA"/>
</dbReference>
<dbReference type="InterPro" id="IPR037066">
    <property type="entry name" value="Plug_dom_sf"/>
</dbReference>
<dbReference type="GO" id="GO:0009279">
    <property type="term" value="C:cell outer membrane"/>
    <property type="evidence" value="ECO:0007669"/>
    <property type="project" value="UniProtKB-SubCell"/>
</dbReference>
<evidence type="ECO:0000313" key="6">
    <source>
        <dbReference type="EMBL" id="OIR18889.1"/>
    </source>
</evidence>
<dbReference type="PANTHER" id="PTHR47234:SF3">
    <property type="entry name" value="SECRETIN_TONB SHORT N-TERMINAL DOMAIN-CONTAINING PROTEIN"/>
    <property type="match status" value="1"/>
</dbReference>
<dbReference type="InterPro" id="IPR036942">
    <property type="entry name" value="Beta-barrel_TonB_sf"/>
</dbReference>
<dbReference type="Gene3D" id="3.55.50.30">
    <property type="match status" value="1"/>
</dbReference>
<accession>A0A1J5TD97</accession>
<evidence type="ECO:0000256" key="2">
    <source>
        <dbReference type="ARBA" id="ARBA00022448"/>
    </source>
</evidence>
<comment type="caution">
    <text evidence="6">The sequence shown here is derived from an EMBL/GenBank/DDBJ whole genome shotgun (WGS) entry which is preliminary data.</text>
</comment>
<dbReference type="GO" id="GO:0030246">
    <property type="term" value="F:carbohydrate binding"/>
    <property type="evidence" value="ECO:0007669"/>
    <property type="project" value="InterPro"/>
</dbReference>
<evidence type="ECO:0000256" key="4">
    <source>
        <dbReference type="ARBA" id="ARBA00023237"/>
    </source>
</evidence>
<dbReference type="SUPFAM" id="SSF49452">
    <property type="entry name" value="Starch-binding domain-like"/>
    <property type="match status" value="1"/>
</dbReference>
<protein>
    <submittedName>
        <fullName evidence="6">Vitamin B12 transporter BtuB</fullName>
    </submittedName>
</protein>
<dbReference type="InterPro" id="IPR013784">
    <property type="entry name" value="Carb-bd-like_fold"/>
</dbReference>
<keyword evidence="4" id="KW-0998">Cell outer membrane</keyword>
<feature type="domain" description="Secretin/TonB short N-terminal" evidence="5">
    <location>
        <begin position="52"/>
        <end position="101"/>
    </location>
</feature>
<keyword evidence="3" id="KW-0472">Membrane</keyword>
<dbReference type="PANTHER" id="PTHR47234">
    <property type="match status" value="1"/>
</dbReference>
<dbReference type="InterPro" id="IPR011662">
    <property type="entry name" value="Secretin/TonB_short_N"/>
</dbReference>
<dbReference type="Pfam" id="PF07715">
    <property type="entry name" value="Plug"/>
    <property type="match status" value="1"/>
</dbReference>